<dbReference type="SUPFAM" id="SSF143631">
    <property type="entry name" value="ApbE-like"/>
    <property type="match status" value="1"/>
</dbReference>
<dbReference type="InterPro" id="IPR024932">
    <property type="entry name" value="ApbE"/>
</dbReference>
<keyword evidence="7" id="KW-0274">FAD</keyword>
<dbReference type="PANTHER" id="PTHR30040">
    <property type="entry name" value="THIAMINE BIOSYNTHESIS LIPOPROTEIN APBE"/>
    <property type="match status" value="1"/>
</dbReference>
<sequence length="231" mass="25041">MNTPVIVRVEGPDAIIAIDEIRRLDNLFNKFSPDSEITKLNRGEKINLSEDTVQCLKLAEEMKRLTNGAFDVGLGAGTGLRLDLGGIAKGYAVEKARHLLLKSGAKSGIIDMRSSIAVFGRRSWKIGIQHPREKDKLLGIVELQEGQALSTSGDYERGQHIVDPRTHKSARKCQSVTLVGTNAAQLDALSTAVFVLGSVKGLQLLEGLVEVEGLVVDAEGKISRTRGFKLL</sequence>
<evidence type="ECO:0000313" key="12">
    <source>
        <dbReference type="Proteomes" id="UP000177309"/>
    </source>
</evidence>
<evidence type="ECO:0000256" key="5">
    <source>
        <dbReference type="ARBA" id="ARBA00022679"/>
    </source>
</evidence>
<keyword evidence="6" id="KW-0479">Metal-binding</keyword>
<evidence type="ECO:0000256" key="7">
    <source>
        <dbReference type="ARBA" id="ARBA00022827"/>
    </source>
</evidence>
<dbReference type="Proteomes" id="UP000177309">
    <property type="component" value="Unassembled WGS sequence"/>
</dbReference>
<organism evidence="11 12">
    <name type="scientific">candidate division WOR-1 bacterium RIFOXYC2_FULL_41_25</name>
    <dbReference type="NCBI Taxonomy" id="1802586"/>
    <lineage>
        <taxon>Bacteria</taxon>
        <taxon>Bacillati</taxon>
        <taxon>Saganbacteria</taxon>
    </lineage>
</organism>
<evidence type="ECO:0000256" key="10">
    <source>
        <dbReference type="ARBA" id="ARBA00048540"/>
    </source>
</evidence>
<dbReference type="GO" id="GO:0046872">
    <property type="term" value="F:metal ion binding"/>
    <property type="evidence" value="ECO:0007669"/>
    <property type="project" value="UniProtKB-KW"/>
</dbReference>
<comment type="caution">
    <text evidence="11">The sequence shown here is derived from an EMBL/GenBank/DDBJ whole genome shotgun (WGS) entry which is preliminary data.</text>
</comment>
<dbReference type="AlphaFoldDB" id="A0A1F4TJK1"/>
<dbReference type="Pfam" id="PF02424">
    <property type="entry name" value="ApbE"/>
    <property type="match status" value="2"/>
</dbReference>
<gene>
    <name evidence="11" type="ORF">A2462_04060</name>
</gene>
<accession>A0A1F4TJK1</accession>
<protein>
    <recommendedName>
        <fullName evidence="3">FAD:protein FMN transferase</fullName>
        <ecNumber evidence="2">2.7.1.180</ecNumber>
    </recommendedName>
    <alternativeName>
        <fullName evidence="9">Flavin transferase</fullName>
    </alternativeName>
</protein>
<dbReference type="GO" id="GO:0016740">
    <property type="term" value="F:transferase activity"/>
    <property type="evidence" value="ECO:0007669"/>
    <property type="project" value="UniProtKB-KW"/>
</dbReference>
<evidence type="ECO:0000256" key="4">
    <source>
        <dbReference type="ARBA" id="ARBA00022630"/>
    </source>
</evidence>
<dbReference type="InterPro" id="IPR003374">
    <property type="entry name" value="ApbE-like_sf"/>
</dbReference>
<reference evidence="11 12" key="1">
    <citation type="journal article" date="2016" name="Nat. Commun.">
        <title>Thousands of microbial genomes shed light on interconnected biogeochemical processes in an aquifer system.</title>
        <authorList>
            <person name="Anantharaman K."/>
            <person name="Brown C.T."/>
            <person name="Hug L.A."/>
            <person name="Sharon I."/>
            <person name="Castelle C.J."/>
            <person name="Probst A.J."/>
            <person name="Thomas B.C."/>
            <person name="Singh A."/>
            <person name="Wilkins M.J."/>
            <person name="Karaoz U."/>
            <person name="Brodie E.L."/>
            <person name="Williams K.H."/>
            <person name="Hubbard S.S."/>
            <person name="Banfield J.F."/>
        </authorList>
    </citation>
    <scope>NUCLEOTIDE SEQUENCE [LARGE SCALE GENOMIC DNA]</scope>
</reference>
<dbReference type="PANTHER" id="PTHR30040:SF2">
    <property type="entry name" value="FAD:PROTEIN FMN TRANSFERASE"/>
    <property type="match status" value="1"/>
</dbReference>
<keyword evidence="4" id="KW-0285">Flavoprotein</keyword>
<dbReference type="Gene3D" id="3.10.520.10">
    <property type="entry name" value="ApbE-like domains"/>
    <property type="match status" value="2"/>
</dbReference>
<comment type="catalytic activity">
    <reaction evidence="10">
        <text>L-threonyl-[protein] + FAD = FMN-L-threonyl-[protein] + AMP + H(+)</text>
        <dbReference type="Rhea" id="RHEA:36847"/>
        <dbReference type="Rhea" id="RHEA-COMP:11060"/>
        <dbReference type="Rhea" id="RHEA-COMP:11061"/>
        <dbReference type="ChEBI" id="CHEBI:15378"/>
        <dbReference type="ChEBI" id="CHEBI:30013"/>
        <dbReference type="ChEBI" id="CHEBI:57692"/>
        <dbReference type="ChEBI" id="CHEBI:74257"/>
        <dbReference type="ChEBI" id="CHEBI:456215"/>
        <dbReference type="EC" id="2.7.1.180"/>
    </reaction>
</comment>
<comment type="cofactor">
    <cofactor evidence="1">
        <name>Mg(2+)</name>
        <dbReference type="ChEBI" id="CHEBI:18420"/>
    </cofactor>
</comment>
<proteinExistence type="predicted"/>
<dbReference type="EC" id="2.7.1.180" evidence="2"/>
<keyword evidence="5" id="KW-0808">Transferase</keyword>
<dbReference type="EMBL" id="MEUI01000047">
    <property type="protein sequence ID" value="OGC32700.1"/>
    <property type="molecule type" value="Genomic_DNA"/>
</dbReference>
<evidence type="ECO:0000256" key="3">
    <source>
        <dbReference type="ARBA" id="ARBA00016337"/>
    </source>
</evidence>
<evidence type="ECO:0000256" key="6">
    <source>
        <dbReference type="ARBA" id="ARBA00022723"/>
    </source>
</evidence>
<evidence type="ECO:0000313" key="11">
    <source>
        <dbReference type="EMBL" id="OGC32700.1"/>
    </source>
</evidence>
<evidence type="ECO:0000256" key="9">
    <source>
        <dbReference type="ARBA" id="ARBA00031306"/>
    </source>
</evidence>
<evidence type="ECO:0000256" key="1">
    <source>
        <dbReference type="ARBA" id="ARBA00001946"/>
    </source>
</evidence>
<keyword evidence="8" id="KW-0460">Magnesium</keyword>
<name>A0A1F4TJK1_UNCSA</name>
<evidence type="ECO:0000256" key="8">
    <source>
        <dbReference type="ARBA" id="ARBA00022842"/>
    </source>
</evidence>
<evidence type="ECO:0000256" key="2">
    <source>
        <dbReference type="ARBA" id="ARBA00011955"/>
    </source>
</evidence>